<sequence length="261" mass="27967">MVGNRAPAFALPRKTTFVPVDFPPPVATSGPRFPLGPFVHDKGTKIGIGLAAARAVSPDHVMIFDADDFVHRGLAALSSSAPRAPGWVVDEGLVYSRSRQAWRPQHDFNRTCGTCHIVAWDAYDVPDDLPVTATQDEVADAYGERLDRVLGAHRQGREWFADHGFPLAPLPFRGAVYHVDTGENHSGKGLRGLAWPLSARVARDFGIPRLASAPAAVGRALDPRELAYTARSVLGRVARRAAGLTGRRAGAPAITTGTDKA</sequence>
<dbReference type="Proteomes" id="UP001501079">
    <property type="component" value="Unassembled WGS sequence"/>
</dbReference>
<comment type="caution">
    <text evidence="1">The sequence shown here is derived from an EMBL/GenBank/DDBJ whole genome shotgun (WGS) entry which is preliminary data.</text>
</comment>
<keyword evidence="2" id="KW-1185">Reference proteome</keyword>
<accession>A0ABP8A0F2</accession>
<protein>
    <submittedName>
        <fullName evidence="1">Glycosyltransferase family A protein</fullName>
    </submittedName>
</protein>
<proteinExistence type="predicted"/>
<name>A0ABP8A0F2_9MICO</name>
<evidence type="ECO:0000313" key="1">
    <source>
        <dbReference type="EMBL" id="GAA4174883.1"/>
    </source>
</evidence>
<reference evidence="2" key="1">
    <citation type="journal article" date="2019" name="Int. J. Syst. Evol. Microbiol.">
        <title>The Global Catalogue of Microorganisms (GCM) 10K type strain sequencing project: providing services to taxonomists for standard genome sequencing and annotation.</title>
        <authorList>
            <consortium name="The Broad Institute Genomics Platform"/>
            <consortium name="The Broad Institute Genome Sequencing Center for Infectious Disease"/>
            <person name="Wu L."/>
            <person name="Ma J."/>
        </authorList>
    </citation>
    <scope>NUCLEOTIDE SEQUENCE [LARGE SCALE GENOMIC DNA]</scope>
    <source>
        <strain evidence="2">JCM 17591</strain>
    </source>
</reference>
<dbReference type="EMBL" id="BAABBW010000003">
    <property type="protein sequence ID" value="GAA4174883.1"/>
    <property type="molecule type" value="Genomic_DNA"/>
</dbReference>
<evidence type="ECO:0000313" key="2">
    <source>
        <dbReference type="Proteomes" id="UP001501079"/>
    </source>
</evidence>
<gene>
    <name evidence="1" type="ORF">GCM10022287_19430</name>
</gene>
<organism evidence="1 2">
    <name type="scientific">Gryllotalpicola koreensis</name>
    <dbReference type="NCBI Taxonomy" id="993086"/>
    <lineage>
        <taxon>Bacteria</taxon>
        <taxon>Bacillati</taxon>
        <taxon>Actinomycetota</taxon>
        <taxon>Actinomycetes</taxon>
        <taxon>Micrococcales</taxon>
        <taxon>Microbacteriaceae</taxon>
        <taxon>Gryllotalpicola</taxon>
    </lineage>
</organism>